<dbReference type="EMBL" id="NDXW01000001">
    <property type="protein sequence ID" value="RDH43688.1"/>
    <property type="molecule type" value="Genomic_DNA"/>
</dbReference>
<sequence>MAGCSCFGAYQETKVSNEFNPLNQLIEAKGAQMLKPEFDKAGNMIKGITVKGAVFEAKYDAENRLTEITFTDQEGVKHKRQYRYFYNSFLAEIQHYQNDKLTQTTRFVREDNLALQERDAENTVKRHYIWGLNKGGGVGGLLSLTQDGQHYYYVYDGKGNIVGVVNQANEVVAGYHYEPFGKRVSKSGAFEQPFGFSTKRYDEDTGLVYYGYRFYIPHQSIWLNRDPLGEAGGINLYGFVNSNPIMFIDPYGLWAWGDPLPQGLVDFSAGFGDTLSFGATAAIRDAADIGSVDQCSSYYEAGEWSGVGLSLAMGGAHLGRNAIYQTGKTGGLGLGVSRLFSDPRKWGSVRSMWSKAAGGGDAWLKANGQHLHHWLIPQRSLKVNAGFNYMPISAGLNSWMNGSTAFRRGVERGFRGIVLGIYGAIPTAAIRD</sequence>
<dbReference type="InterPro" id="IPR056823">
    <property type="entry name" value="TEN-like_YD-shell"/>
</dbReference>
<dbReference type="Proteomes" id="UP000257039">
    <property type="component" value="Unassembled WGS sequence"/>
</dbReference>
<dbReference type="InterPro" id="IPR050708">
    <property type="entry name" value="T6SS_VgrG/RHS"/>
</dbReference>
<organism evidence="3 4">
    <name type="scientific">Zooshikella ganghwensis</name>
    <dbReference type="NCBI Taxonomy" id="202772"/>
    <lineage>
        <taxon>Bacteria</taxon>
        <taxon>Pseudomonadati</taxon>
        <taxon>Pseudomonadota</taxon>
        <taxon>Gammaproteobacteria</taxon>
        <taxon>Oceanospirillales</taxon>
        <taxon>Zooshikellaceae</taxon>
        <taxon>Zooshikella</taxon>
    </lineage>
</organism>
<dbReference type="Pfam" id="PF25023">
    <property type="entry name" value="TEN_YD-shell"/>
    <property type="match status" value="1"/>
</dbReference>
<proteinExistence type="predicted"/>
<evidence type="ECO:0000259" key="2">
    <source>
        <dbReference type="Pfam" id="PF25023"/>
    </source>
</evidence>
<protein>
    <submittedName>
        <fullName evidence="3">RHS repeat-associated core domain-containing protein</fullName>
    </submittedName>
</protein>
<comment type="caution">
    <text evidence="3">The sequence shown here is derived from an EMBL/GenBank/DDBJ whole genome shotgun (WGS) entry which is preliminary data.</text>
</comment>
<dbReference type="NCBIfam" id="TIGR03696">
    <property type="entry name" value="Rhs_assc_core"/>
    <property type="match status" value="1"/>
</dbReference>
<evidence type="ECO:0000313" key="4">
    <source>
        <dbReference type="Proteomes" id="UP000257039"/>
    </source>
</evidence>
<evidence type="ECO:0000256" key="1">
    <source>
        <dbReference type="ARBA" id="ARBA00022737"/>
    </source>
</evidence>
<dbReference type="Gene3D" id="2.180.10.10">
    <property type="entry name" value="RHS repeat-associated core"/>
    <property type="match status" value="1"/>
</dbReference>
<gene>
    <name evidence="3" type="ORF">B9G39_09685</name>
</gene>
<keyword evidence="1" id="KW-0677">Repeat</keyword>
<keyword evidence="4" id="KW-1185">Reference proteome</keyword>
<dbReference type="PANTHER" id="PTHR32305">
    <property type="match status" value="1"/>
</dbReference>
<name>A0A4P9VK66_9GAMM</name>
<dbReference type="InterPro" id="IPR022385">
    <property type="entry name" value="Rhs_assc_core"/>
</dbReference>
<accession>A0A4P9VK66</accession>
<reference evidence="3 4" key="1">
    <citation type="submission" date="2017-04" db="EMBL/GenBank/DDBJ databases">
        <title>Draft genome sequence of Zooshikella ganghwensis VG4 isolated from Red Sea sediments.</title>
        <authorList>
            <person name="Rehman Z."/>
            <person name="Alam I."/>
            <person name="Kamau A."/>
            <person name="Bajic V."/>
            <person name="Leiknes T."/>
        </authorList>
    </citation>
    <scope>NUCLEOTIDE SEQUENCE [LARGE SCALE GENOMIC DNA]</scope>
    <source>
        <strain evidence="3 4">VG4</strain>
    </source>
</reference>
<dbReference type="PANTHER" id="PTHR32305:SF15">
    <property type="entry name" value="PROTEIN RHSA-RELATED"/>
    <property type="match status" value="1"/>
</dbReference>
<feature type="domain" description="Teneurin-like YD-shell" evidence="2">
    <location>
        <begin position="139"/>
        <end position="245"/>
    </location>
</feature>
<dbReference type="RefSeq" id="WP_094786963.1">
    <property type="nucleotide sequence ID" value="NZ_NDXW01000001.1"/>
</dbReference>
<evidence type="ECO:0000313" key="3">
    <source>
        <dbReference type="EMBL" id="RDH43688.1"/>
    </source>
</evidence>
<dbReference type="AlphaFoldDB" id="A0A4P9VK66"/>